<dbReference type="Pfam" id="PF26638">
    <property type="entry name" value="DUF8211"/>
    <property type="match status" value="1"/>
</dbReference>
<proteinExistence type="predicted"/>
<dbReference type="VEuPathDB" id="FungiDB:FUN_025462"/>
<evidence type="ECO:0000313" key="2">
    <source>
        <dbReference type="EMBL" id="PKC04145.1"/>
    </source>
</evidence>
<sequence length="636" mass="75727">MTSLTDNIPSVGKYSFDVSFEKFHVTRPNRAGCNKIYEFRRSKSFFFELVDHFTNTNEIHLKIHTNDYHMKKNPFSYNSTSRFPNLKFQISKMLQHFFTYQSVIPRSVQHKYFNMIRHRLLDRYYLLKSRGDKETERNRYTKTFFNFSYKLYRFHFGIFFPCHYSTNDEFSHDYGHTCTVPCPYVMSFYRRGCVTHQKYIDFFQNTRKPSRTTTDTLNNKISHAIRVFDTWGSSNIKHVYSNRLGISYDVRYLANRPKKLDIHNDRCMYRKRFDNFNSHSSNTTNTGIRQHQRFERSCRSIFKRRYFRDHTYRPVHDIDDQLGLARKHCFLFLPSQSIFKRIQHVQYQNNSQRFVRTLYNFPIPELHFVDAQPLDTVVLERRSNEIVDIVLDNDPSVPDTMVDVHDEILSNEGIIRHDFLDTPMPADPALDNSTVALDPPISTLMTEVADDGFTRHDTLGILIPNDLLPYVDDKPIYISKRQAKLRGRTHDVGSLQWFEAVKLRKDTAERAAALKERADTQLTKAKLWGTSRSRIDFREGLVDDLTAYQDYYYDCMTGRKTNKKTKRFLDDYYSFMDKRTYEPYYRYKGQTSDDTRLLELRPKKRPTGVHTTPDKEPELIKKLRFDLTLFANEENK</sequence>
<protein>
    <recommendedName>
        <fullName evidence="1">DUF8211 domain-containing protein</fullName>
    </recommendedName>
</protein>
<name>A0A2N0PBD9_9GLOM</name>
<comment type="caution">
    <text evidence="2">The sequence shown here is derived from an EMBL/GenBank/DDBJ whole genome shotgun (WGS) entry which is preliminary data.</text>
</comment>
<dbReference type="AlphaFoldDB" id="A0A2N0PBD9"/>
<evidence type="ECO:0000313" key="3">
    <source>
        <dbReference type="Proteomes" id="UP000232722"/>
    </source>
</evidence>
<reference evidence="2 3" key="2">
    <citation type="submission" date="2017-09" db="EMBL/GenBank/DDBJ databases">
        <title>Extensive intraspecific genome diversity in a model arbuscular mycorrhizal fungus.</title>
        <authorList>
            <person name="Chen E.C."/>
            <person name="Morin E."/>
            <person name="Beaudet D."/>
            <person name="Noel J."/>
            <person name="Ndikumana S."/>
            <person name="Charron P."/>
            <person name="St-Onge C."/>
            <person name="Giorgi J."/>
            <person name="Grigoriev I.V."/>
            <person name="Roux C."/>
            <person name="Martin F.M."/>
            <person name="Corradi N."/>
        </authorList>
    </citation>
    <scope>NUCLEOTIDE SEQUENCE [LARGE SCALE GENOMIC DNA]</scope>
    <source>
        <strain evidence="2 3">A5</strain>
    </source>
</reference>
<dbReference type="VEuPathDB" id="FungiDB:RhiirFUN_017702"/>
<dbReference type="InterPro" id="IPR058524">
    <property type="entry name" value="DUF8211"/>
</dbReference>
<organism evidence="2 3">
    <name type="scientific">Rhizophagus irregularis</name>
    <dbReference type="NCBI Taxonomy" id="588596"/>
    <lineage>
        <taxon>Eukaryota</taxon>
        <taxon>Fungi</taxon>
        <taxon>Fungi incertae sedis</taxon>
        <taxon>Mucoromycota</taxon>
        <taxon>Glomeromycotina</taxon>
        <taxon>Glomeromycetes</taxon>
        <taxon>Glomerales</taxon>
        <taxon>Glomeraceae</taxon>
        <taxon>Rhizophagus</taxon>
    </lineage>
</organism>
<feature type="domain" description="DUF8211" evidence="1">
    <location>
        <begin position="223"/>
        <end position="363"/>
    </location>
</feature>
<accession>A0A2N0PBD9</accession>
<evidence type="ECO:0000259" key="1">
    <source>
        <dbReference type="Pfam" id="PF26638"/>
    </source>
</evidence>
<dbReference type="EMBL" id="LLXJ01001059">
    <property type="protein sequence ID" value="PKC04145.1"/>
    <property type="molecule type" value="Genomic_DNA"/>
</dbReference>
<dbReference type="Proteomes" id="UP000232722">
    <property type="component" value="Unassembled WGS sequence"/>
</dbReference>
<gene>
    <name evidence="2" type="ORF">RhiirA5_449545</name>
</gene>
<dbReference type="VEuPathDB" id="FungiDB:RhiirA1_395236"/>
<reference evidence="2 3" key="1">
    <citation type="submission" date="2016-04" db="EMBL/GenBank/DDBJ databases">
        <title>Genome analyses suggest a sexual origin of heterokaryosis in a supposedly ancient asexual fungus.</title>
        <authorList>
            <person name="Ropars J."/>
            <person name="Sedzielewska K."/>
            <person name="Noel J."/>
            <person name="Charron P."/>
            <person name="Farinelli L."/>
            <person name="Marton T."/>
            <person name="Kruger M."/>
            <person name="Pelin A."/>
            <person name="Brachmann A."/>
            <person name="Corradi N."/>
        </authorList>
    </citation>
    <scope>NUCLEOTIDE SEQUENCE [LARGE SCALE GENOMIC DNA]</scope>
    <source>
        <strain evidence="2 3">A5</strain>
    </source>
</reference>